<dbReference type="EMBL" id="LNGC01000004">
    <property type="protein sequence ID" value="KYC53553.1"/>
    <property type="molecule type" value="Genomic_DNA"/>
</dbReference>
<dbReference type="Proteomes" id="UP000091929">
    <property type="component" value="Unassembled WGS sequence"/>
</dbReference>
<organism evidence="1 4">
    <name type="scientific">Candidatus Methanofastidiosum methylothiophilum</name>
    <dbReference type="NCBI Taxonomy" id="1705564"/>
    <lineage>
        <taxon>Archaea</taxon>
        <taxon>Methanobacteriati</taxon>
        <taxon>Methanobacteriota</taxon>
        <taxon>Stenosarchaea group</taxon>
        <taxon>Candidatus Methanofastidiosia</taxon>
        <taxon>Candidatus Methanofastidiosales</taxon>
        <taxon>Candidatus Methanofastidiosaceae</taxon>
        <taxon>Candidatus Methanofastidiosum</taxon>
    </lineage>
</organism>
<accession>A0A150IT47</accession>
<evidence type="ECO:0000313" key="4">
    <source>
        <dbReference type="Proteomes" id="UP000091929"/>
    </source>
</evidence>
<dbReference type="AlphaFoldDB" id="A0A150IT47"/>
<sequence>MAKKTIVSFNLDLEKAIQEKGLKKTFIADRVGIHPATLTRILKVKRGHLRIISEIFSILNLPQEFVPAE</sequence>
<accession>A0A150J8H1</accession>
<protein>
    <recommendedName>
        <fullName evidence="5">HTH cro/C1-type domain-containing protein</fullName>
    </recommendedName>
</protein>
<evidence type="ECO:0000313" key="3">
    <source>
        <dbReference type="Proteomes" id="UP000075398"/>
    </source>
</evidence>
<evidence type="ECO:0000313" key="1">
    <source>
        <dbReference type="EMBL" id="KYC47844.1"/>
    </source>
</evidence>
<gene>
    <name evidence="2" type="ORF">AMQ22_00224</name>
    <name evidence="1" type="ORF">APG11_00819</name>
</gene>
<evidence type="ECO:0008006" key="5">
    <source>
        <dbReference type="Google" id="ProtNLM"/>
    </source>
</evidence>
<reference evidence="3 4" key="1">
    <citation type="journal article" date="2016" name="ISME J.">
        <title>Chasing the elusive Euryarchaeota class WSA2: genomes reveal a uniquely fastidious methyl-reducing methanogen.</title>
        <authorList>
            <person name="Nobu M.K."/>
            <person name="Narihiro T."/>
            <person name="Kuroda K."/>
            <person name="Mei R."/>
            <person name="Liu W.T."/>
        </authorList>
    </citation>
    <scope>NUCLEOTIDE SEQUENCE [LARGE SCALE GENOMIC DNA]</scope>
    <source>
        <strain evidence="1">B15fssc0709_Meth_Bin003</strain>
        <strain evidence="2">U1lsi0528_Bin055</strain>
    </source>
</reference>
<dbReference type="Proteomes" id="UP000075398">
    <property type="component" value="Unassembled WGS sequence"/>
</dbReference>
<evidence type="ECO:0000313" key="2">
    <source>
        <dbReference type="EMBL" id="KYC53553.1"/>
    </source>
</evidence>
<name>A0A150IT47_9EURY</name>
<comment type="caution">
    <text evidence="1">The sequence shown here is derived from an EMBL/GenBank/DDBJ whole genome shotgun (WGS) entry which is preliminary data.</text>
</comment>
<dbReference type="EMBL" id="LNGF01000015">
    <property type="protein sequence ID" value="KYC47844.1"/>
    <property type="molecule type" value="Genomic_DNA"/>
</dbReference>
<proteinExistence type="predicted"/>